<proteinExistence type="predicted"/>
<feature type="transmembrane region" description="Helical" evidence="1">
    <location>
        <begin position="52"/>
        <end position="79"/>
    </location>
</feature>
<name>A0A7M1B8F7_9BACT</name>
<keyword evidence="1" id="KW-1133">Transmembrane helix</keyword>
<keyword evidence="1" id="KW-0472">Membrane</keyword>
<protein>
    <submittedName>
        <fullName evidence="2">Uncharacterized protein</fullName>
    </submittedName>
</protein>
<keyword evidence="1" id="KW-0812">Transmembrane</keyword>
<reference evidence="2 3" key="1">
    <citation type="submission" date="2019-07" db="EMBL/GenBank/DDBJ databases">
        <title>Sulfurimonas paralvinellae sp. nov., a novel mesophilic, hydrogen- and sulfur-oxidizing chemolithoautotroph within the Epsilonproteo- bacteria isolated from a deep-sea hydrothermal vent polychaete nest, reclassification of Thiomicrospira denitrificans as Sulfurimonas denitrificans comb. nov. and emended description of the genus Sulfurimonas.</title>
        <authorList>
            <person name="Wang S."/>
            <person name="Jiang L."/>
            <person name="Shao Z."/>
        </authorList>
    </citation>
    <scope>NUCLEOTIDE SEQUENCE [LARGE SCALE GENOMIC DNA]</scope>
    <source>
        <strain evidence="2 3">GO25</strain>
    </source>
</reference>
<gene>
    <name evidence="2" type="ORF">FM071_06530</name>
</gene>
<dbReference type="RefSeq" id="WP_193110009.1">
    <property type="nucleotide sequence ID" value="NZ_CP041406.1"/>
</dbReference>
<dbReference type="AlphaFoldDB" id="A0A7M1B8F7"/>
<organism evidence="2 3">
    <name type="scientific">Sulfurimonas paralvinellae</name>
    <dbReference type="NCBI Taxonomy" id="317658"/>
    <lineage>
        <taxon>Bacteria</taxon>
        <taxon>Pseudomonadati</taxon>
        <taxon>Campylobacterota</taxon>
        <taxon>Epsilonproteobacteria</taxon>
        <taxon>Campylobacterales</taxon>
        <taxon>Sulfurimonadaceae</taxon>
        <taxon>Sulfurimonas</taxon>
    </lineage>
</organism>
<accession>A0A7M1B8F7</accession>
<sequence length="101" mass="11824">MIAGMYEQDFIAYMIFGLILNFALSMLFGLYLSKNIGMQEMIESKGEKEQSLLVSLSLFIPYAKMLITLYRVAILQFFFLNKGYSHKEFWIYMTSEQEKSS</sequence>
<dbReference type="Proteomes" id="UP000593580">
    <property type="component" value="Chromosome"/>
</dbReference>
<dbReference type="EMBL" id="CP041406">
    <property type="protein sequence ID" value="QOP45965.1"/>
    <property type="molecule type" value="Genomic_DNA"/>
</dbReference>
<feature type="transmembrane region" description="Helical" evidence="1">
    <location>
        <begin position="12"/>
        <end position="32"/>
    </location>
</feature>
<evidence type="ECO:0000313" key="3">
    <source>
        <dbReference type="Proteomes" id="UP000593580"/>
    </source>
</evidence>
<keyword evidence="3" id="KW-1185">Reference proteome</keyword>
<evidence type="ECO:0000313" key="2">
    <source>
        <dbReference type="EMBL" id="QOP45965.1"/>
    </source>
</evidence>
<dbReference type="KEGG" id="spal:FM071_06530"/>
<evidence type="ECO:0000256" key="1">
    <source>
        <dbReference type="SAM" id="Phobius"/>
    </source>
</evidence>